<protein>
    <submittedName>
        <fullName evidence="1">Uncharacterized protein</fullName>
    </submittedName>
</protein>
<dbReference type="Proteomes" id="UP000281406">
    <property type="component" value="Unassembled WGS sequence"/>
</dbReference>
<accession>A0A3N0Y2H8</accession>
<gene>
    <name evidence="1" type="ORF">DPX16_11204</name>
</gene>
<dbReference type="EMBL" id="RJVU01053643">
    <property type="protein sequence ID" value="ROL28074.1"/>
    <property type="molecule type" value="Genomic_DNA"/>
</dbReference>
<proteinExistence type="predicted"/>
<evidence type="ECO:0000313" key="1">
    <source>
        <dbReference type="EMBL" id="ROL28074.1"/>
    </source>
</evidence>
<evidence type="ECO:0000313" key="2">
    <source>
        <dbReference type="Proteomes" id="UP000281406"/>
    </source>
</evidence>
<keyword evidence="2" id="KW-1185">Reference proteome</keyword>
<organism evidence="1 2">
    <name type="scientific">Anabarilius grahami</name>
    <name type="common">Kanglang fish</name>
    <name type="synonym">Barilius grahami</name>
    <dbReference type="NCBI Taxonomy" id="495550"/>
    <lineage>
        <taxon>Eukaryota</taxon>
        <taxon>Metazoa</taxon>
        <taxon>Chordata</taxon>
        <taxon>Craniata</taxon>
        <taxon>Vertebrata</taxon>
        <taxon>Euteleostomi</taxon>
        <taxon>Actinopterygii</taxon>
        <taxon>Neopterygii</taxon>
        <taxon>Teleostei</taxon>
        <taxon>Ostariophysi</taxon>
        <taxon>Cypriniformes</taxon>
        <taxon>Xenocyprididae</taxon>
        <taxon>Xenocypridinae</taxon>
        <taxon>Xenocypridinae incertae sedis</taxon>
        <taxon>Anabarilius</taxon>
    </lineage>
</organism>
<name>A0A3N0Y2H8_ANAGA</name>
<comment type="caution">
    <text evidence="1">The sequence shown here is derived from an EMBL/GenBank/DDBJ whole genome shotgun (WGS) entry which is preliminary data.</text>
</comment>
<dbReference type="AlphaFoldDB" id="A0A3N0Y2H8"/>
<reference evidence="1 2" key="1">
    <citation type="submission" date="2018-10" db="EMBL/GenBank/DDBJ databases">
        <title>Genome assembly for a Yunnan-Guizhou Plateau 3E fish, Anabarilius grahami (Regan), and its evolutionary and genetic applications.</title>
        <authorList>
            <person name="Jiang W."/>
        </authorList>
    </citation>
    <scope>NUCLEOTIDE SEQUENCE [LARGE SCALE GENOMIC DNA]</scope>
    <source>
        <strain evidence="1">AG-KIZ</strain>
        <tissue evidence="1">Muscle</tissue>
    </source>
</reference>
<sequence length="149" mass="17888">MFELRQEPMRFVLVLRSTFELPQEPMRFILVLRSTFELRQVTVRFILVLRSTSEIPQEPMRFILVLRSTFELLHKPKRFVLKREAGEFYKRTDFESYCMSHIVYLHLTEERWERFSSSGCHVCYKTGVEQGVLMTWVLIKASCCVTRQI</sequence>
<dbReference type="OrthoDB" id="10254927at2759"/>